<gene>
    <name evidence="1" type="ORF">NCTC9935_01090</name>
</gene>
<organism evidence="1 2">
    <name type="scientific">Schaalia odontolytica</name>
    <dbReference type="NCBI Taxonomy" id="1660"/>
    <lineage>
        <taxon>Bacteria</taxon>
        <taxon>Bacillati</taxon>
        <taxon>Actinomycetota</taxon>
        <taxon>Actinomycetes</taxon>
        <taxon>Actinomycetales</taxon>
        <taxon>Actinomycetaceae</taxon>
        <taxon>Schaalia</taxon>
    </lineage>
</organism>
<keyword evidence="2" id="KW-1185">Reference proteome</keyword>
<dbReference type="Proteomes" id="UP000250192">
    <property type="component" value="Unassembled WGS sequence"/>
</dbReference>
<reference evidence="1 2" key="1">
    <citation type="submission" date="2018-06" db="EMBL/GenBank/DDBJ databases">
        <authorList>
            <consortium name="Pathogen Informatics"/>
            <person name="Doyle S."/>
        </authorList>
    </citation>
    <scope>NUCLEOTIDE SEQUENCE [LARGE SCALE GENOMIC DNA]</scope>
    <source>
        <strain evidence="1 2">NCTC9935</strain>
    </source>
</reference>
<evidence type="ECO:0000313" key="2">
    <source>
        <dbReference type="Proteomes" id="UP000250192"/>
    </source>
</evidence>
<protein>
    <submittedName>
        <fullName evidence="1">Uncharacterized protein</fullName>
    </submittedName>
</protein>
<dbReference type="AlphaFoldDB" id="A0A2X0U0C3"/>
<proteinExistence type="predicted"/>
<sequence length="40" mass="4349">MLEEFDDLISTLCANSSIGRKERDGRLFFTVAVAASARGT</sequence>
<dbReference type="EMBL" id="UAPR01000003">
    <property type="protein sequence ID" value="SPT55584.1"/>
    <property type="molecule type" value="Genomic_DNA"/>
</dbReference>
<evidence type="ECO:0000313" key="1">
    <source>
        <dbReference type="EMBL" id="SPT55584.1"/>
    </source>
</evidence>
<name>A0A2X0U0C3_9ACTO</name>
<accession>A0A2X0U0C3</accession>